<proteinExistence type="predicted"/>
<accession>A0A8X8IC99</accession>
<dbReference type="Pfam" id="PF18818">
    <property type="entry name" value="MPTase-PolyVal"/>
    <property type="match status" value="1"/>
</dbReference>
<reference evidence="2 3" key="1">
    <citation type="submission" date="2016-10" db="EMBL/GenBank/DDBJ databases">
        <authorList>
            <person name="Varghese N."/>
            <person name="Submissions S."/>
        </authorList>
    </citation>
    <scope>NUCLEOTIDE SEQUENCE [LARGE SCALE GENOMIC DNA]</scope>
    <source>
        <strain evidence="2 3">DSM 25353</strain>
    </source>
</reference>
<feature type="domain" description="Polyvalent protein metallopeptidase" evidence="1">
    <location>
        <begin position="61"/>
        <end position="170"/>
    </location>
</feature>
<name>A0A8X8IC99_9BACT</name>
<dbReference type="EMBL" id="FNNO01000001">
    <property type="protein sequence ID" value="SDW04699.1"/>
    <property type="molecule type" value="Genomic_DNA"/>
</dbReference>
<dbReference type="InterPro" id="IPR041459">
    <property type="entry name" value="MPTase-PolyVal"/>
</dbReference>
<dbReference type="RefSeq" id="WP_092721301.1">
    <property type="nucleotide sequence ID" value="NZ_FNNO01000001.1"/>
</dbReference>
<gene>
    <name evidence="2" type="ORF">SAMN05444410_101105</name>
</gene>
<organism evidence="2 3">
    <name type="scientific">Hydrobacter penzbergensis</name>
    <dbReference type="NCBI Taxonomy" id="1235997"/>
    <lineage>
        <taxon>Bacteria</taxon>
        <taxon>Pseudomonadati</taxon>
        <taxon>Bacteroidota</taxon>
        <taxon>Chitinophagia</taxon>
        <taxon>Chitinophagales</taxon>
        <taxon>Chitinophagaceae</taxon>
        <taxon>Hydrobacter</taxon>
    </lineage>
</organism>
<evidence type="ECO:0000313" key="2">
    <source>
        <dbReference type="EMBL" id="SDW04699.1"/>
    </source>
</evidence>
<protein>
    <recommendedName>
        <fullName evidence="1">Polyvalent protein metallopeptidase domain-containing protein</fullName>
    </recommendedName>
</protein>
<dbReference type="AlphaFoldDB" id="A0A8X8IC99"/>
<comment type="caution">
    <text evidence="2">The sequence shown here is derived from an EMBL/GenBank/DDBJ whole genome shotgun (WGS) entry which is preliminary data.</text>
</comment>
<evidence type="ECO:0000313" key="3">
    <source>
        <dbReference type="Proteomes" id="UP000198711"/>
    </source>
</evidence>
<sequence length="189" mass="21227">MNLLIADFDPVIQQIEGQLHKGKLPWQSGWSDKPGLTLNTTFSSIDSCETIVRNMPHPPLLKIGGNLAMYQREIDTVCMPDRSMFQSNYFFYGTLFHEMAHSTAHNSRLNRPVIPGDNSIFSKKDKAKEEIIAECAAACLSMVAGTLSHTIDNHAAFIQSWLNILLNDEYLFKQLTEKAKSAAAYILHI</sequence>
<dbReference type="Proteomes" id="UP000198711">
    <property type="component" value="Unassembled WGS sequence"/>
</dbReference>
<keyword evidence="3" id="KW-1185">Reference proteome</keyword>
<evidence type="ECO:0000259" key="1">
    <source>
        <dbReference type="Pfam" id="PF18818"/>
    </source>
</evidence>